<gene>
    <name evidence="2" type="ORF">EVAR_18444_1</name>
</gene>
<evidence type="ECO:0000313" key="2">
    <source>
        <dbReference type="EMBL" id="GBP31906.1"/>
    </source>
</evidence>
<proteinExistence type="predicted"/>
<comment type="caution">
    <text evidence="2">The sequence shown here is derived from an EMBL/GenBank/DDBJ whole genome shotgun (WGS) entry which is preliminary data.</text>
</comment>
<keyword evidence="3" id="KW-1185">Reference proteome</keyword>
<dbReference type="AlphaFoldDB" id="A0A4C1V0V5"/>
<feature type="signal peptide" evidence="1">
    <location>
        <begin position="1"/>
        <end position="17"/>
    </location>
</feature>
<protein>
    <submittedName>
        <fullName evidence="2">Uncharacterized protein</fullName>
    </submittedName>
</protein>
<accession>A0A4C1V0V5</accession>
<sequence length="298" mass="33430">MVYSVLLIFDVSFVSQAQNNTVATFAPQPTFSAPTLHWQYQEDIDRVKISEKKRALDQAGVLRYGTLKTTSSSAEVRLEIRAGAAPAYISINYSPLPRPADAAHVPMKIQGLYGLKHLYALWTEVKPSRLNIEETPGFGLRRLCLALCAVFIKLRAPDSCPTCPYGIDGAEVGHVCIIGLLDSIIMPNFASNSTYTSEMYYCDRQTDKEERTDIKMLKVVLLVIALTACAVAGPAADTKPLEKGVAPPSDLKADATFWWGYRPISYRAYYARPRAYGYYTPYHNSYWRSGWAGYNYYW</sequence>
<keyword evidence="1" id="KW-0732">Signal</keyword>
<reference evidence="2 3" key="1">
    <citation type="journal article" date="2019" name="Commun. Biol.">
        <title>The bagworm genome reveals a unique fibroin gene that provides high tensile strength.</title>
        <authorList>
            <person name="Kono N."/>
            <person name="Nakamura H."/>
            <person name="Ohtoshi R."/>
            <person name="Tomita M."/>
            <person name="Numata K."/>
            <person name="Arakawa K."/>
        </authorList>
    </citation>
    <scope>NUCLEOTIDE SEQUENCE [LARGE SCALE GENOMIC DNA]</scope>
</reference>
<dbReference type="Proteomes" id="UP000299102">
    <property type="component" value="Unassembled WGS sequence"/>
</dbReference>
<organism evidence="2 3">
    <name type="scientific">Eumeta variegata</name>
    <name type="common">Bagworm moth</name>
    <name type="synonym">Eumeta japonica</name>
    <dbReference type="NCBI Taxonomy" id="151549"/>
    <lineage>
        <taxon>Eukaryota</taxon>
        <taxon>Metazoa</taxon>
        <taxon>Ecdysozoa</taxon>
        <taxon>Arthropoda</taxon>
        <taxon>Hexapoda</taxon>
        <taxon>Insecta</taxon>
        <taxon>Pterygota</taxon>
        <taxon>Neoptera</taxon>
        <taxon>Endopterygota</taxon>
        <taxon>Lepidoptera</taxon>
        <taxon>Glossata</taxon>
        <taxon>Ditrysia</taxon>
        <taxon>Tineoidea</taxon>
        <taxon>Psychidae</taxon>
        <taxon>Oiketicinae</taxon>
        <taxon>Eumeta</taxon>
    </lineage>
</organism>
<evidence type="ECO:0000313" key="3">
    <source>
        <dbReference type="Proteomes" id="UP000299102"/>
    </source>
</evidence>
<evidence type="ECO:0000256" key="1">
    <source>
        <dbReference type="SAM" id="SignalP"/>
    </source>
</evidence>
<feature type="chain" id="PRO_5020039805" evidence="1">
    <location>
        <begin position="18"/>
        <end position="298"/>
    </location>
</feature>
<dbReference type="EMBL" id="BGZK01000253">
    <property type="protein sequence ID" value="GBP31906.1"/>
    <property type="molecule type" value="Genomic_DNA"/>
</dbReference>
<name>A0A4C1V0V5_EUMVA</name>